<proteinExistence type="predicted"/>
<reference evidence="1 2" key="1">
    <citation type="submission" date="2015-01" db="EMBL/GenBank/DDBJ databases">
        <title>Evolution of Trichinella species and genotypes.</title>
        <authorList>
            <person name="Korhonen P.K."/>
            <person name="Edoardo P."/>
            <person name="Giuseppe L.R."/>
            <person name="Gasser R.B."/>
        </authorList>
    </citation>
    <scope>NUCLEOTIDE SEQUENCE [LARGE SCALE GENOMIC DNA]</scope>
    <source>
        <strain evidence="1">ISS470</strain>
    </source>
</reference>
<accession>A0A0V1FCX3</accession>
<dbReference type="EMBL" id="JYDT01000131">
    <property type="protein sequence ID" value="KRY83790.1"/>
    <property type="molecule type" value="Genomic_DNA"/>
</dbReference>
<evidence type="ECO:0000313" key="2">
    <source>
        <dbReference type="Proteomes" id="UP000054995"/>
    </source>
</evidence>
<evidence type="ECO:0000313" key="1">
    <source>
        <dbReference type="EMBL" id="KRY83790.1"/>
    </source>
</evidence>
<protein>
    <submittedName>
        <fullName evidence="1">Uncharacterized protein</fullName>
    </submittedName>
</protein>
<sequence>MHDEVAFLILRHFDYFSTRQLCAVLQECMSSLSTEQLRKSHCSTSVNSCAHCCSFVSKLAKVLLSGVLLTNSCSAFIKLLSGVCLGNSDKIRIERYEQTATSNASTFQAEWLKTVNDIRLGFRLDCTERAPLTSTIANPVFVIVVPLGRYISVNIHSLLVLQAIARFITPT</sequence>
<comment type="caution">
    <text evidence="1">The sequence shown here is derived from an EMBL/GenBank/DDBJ whole genome shotgun (WGS) entry which is preliminary data.</text>
</comment>
<dbReference type="AlphaFoldDB" id="A0A0V1FCX3"/>
<keyword evidence="2" id="KW-1185">Reference proteome</keyword>
<name>A0A0V1FCX3_TRIPS</name>
<organism evidence="1 2">
    <name type="scientific">Trichinella pseudospiralis</name>
    <name type="common">Parasitic roundworm</name>
    <dbReference type="NCBI Taxonomy" id="6337"/>
    <lineage>
        <taxon>Eukaryota</taxon>
        <taxon>Metazoa</taxon>
        <taxon>Ecdysozoa</taxon>
        <taxon>Nematoda</taxon>
        <taxon>Enoplea</taxon>
        <taxon>Dorylaimia</taxon>
        <taxon>Trichinellida</taxon>
        <taxon>Trichinellidae</taxon>
        <taxon>Trichinella</taxon>
    </lineage>
</organism>
<dbReference type="Proteomes" id="UP000054995">
    <property type="component" value="Unassembled WGS sequence"/>
</dbReference>
<gene>
    <name evidence="1" type="ORF">T4D_12296</name>
</gene>